<feature type="domain" description="DUF4283" evidence="1">
    <location>
        <begin position="56"/>
        <end position="110"/>
    </location>
</feature>
<evidence type="ECO:0000259" key="1">
    <source>
        <dbReference type="Pfam" id="PF14111"/>
    </source>
</evidence>
<dbReference type="Pfam" id="PF14111">
    <property type="entry name" value="DUF4283"/>
    <property type="match status" value="1"/>
</dbReference>
<dbReference type="EMBL" id="JAKOGI010000382">
    <property type="protein sequence ID" value="KAJ8435840.1"/>
    <property type="molecule type" value="Genomic_DNA"/>
</dbReference>
<evidence type="ECO:0000313" key="3">
    <source>
        <dbReference type="Proteomes" id="UP001153076"/>
    </source>
</evidence>
<comment type="caution">
    <text evidence="2">The sequence shown here is derived from an EMBL/GenBank/DDBJ whole genome shotgun (WGS) entry which is preliminary data.</text>
</comment>
<organism evidence="2 3">
    <name type="scientific">Carnegiea gigantea</name>
    <dbReference type="NCBI Taxonomy" id="171969"/>
    <lineage>
        <taxon>Eukaryota</taxon>
        <taxon>Viridiplantae</taxon>
        <taxon>Streptophyta</taxon>
        <taxon>Embryophyta</taxon>
        <taxon>Tracheophyta</taxon>
        <taxon>Spermatophyta</taxon>
        <taxon>Magnoliopsida</taxon>
        <taxon>eudicotyledons</taxon>
        <taxon>Gunneridae</taxon>
        <taxon>Pentapetalae</taxon>
        <taxon>Caryophyllales</taxon>
        <taxon>Cactineae</taxon>
        <taxon>Cactaceae</taxon>
        <taxon>Cactoideae</taxon>
        <taxon>Echinocereeae</taxon>
        <taxon>Carnegiea</taxon>
    </lineage>
</organism>
<sequence length="242" mass="27116">MGFLNDRIGRGLAKSKLTADEEQVVIDAEEEDSAAAELISLCLHARSPFNPRAPKSVFHNLWKPSKGLVVRDLDSNLFALQFFSTADRDFVLNEGPWVFHGCILLLKQMTGLEMPSEVEFTIARFWVKAYDDFFCSDSHFHDPNLQYGSWLRASPLKSRRCDADVELFLAFKHKSAPSKARAKLVFNNPTFSDKPDQPPHTDSNPSNMIIDGSDIVAANPEVFKGKQEDAQLNKGVFIAPNT</sequence>
<dbReference type="InterPro" id="IPR025558">
    <property type="entry name" value="DUF4283"/>
</dbReference>
<dbReference type="Proteomes" id="UP001153076">
    <property type="component" value="Unassembled WGS sequence"/>
</dbReference>
<evidence type="ECO:0000313" key="2">
    <source>
        <dbReference type="EMBL" id="KAJ8435840.1"/>
    </source>
</evidence>
<proteinExistence type="predicted"/>
<keyword evidence="3" id="KW-1185">Reference proteome</keyword>
<name>A0A9Q1QCJ3_9CARY</name>
<dbReference type="AlphaFoldDB" id="A0A9Q1QCJ3"/>
<reference evidence="2" key="1">
    <citation type="submission" date="2022-04" db="EMBL/GenBank/DDBJ databases">
        <title>Carnegiea gigantea Genome sequencing and assembly v2.</title>
        <authorList>
            <person name="Copetti D."/>
            <person name="Sanderson M.J."/>
            <person name="Burquez A."/>
            <person name="Wojciechowski M.F."/>
        </authorList>
    </citation>
    <scope>NUCLEOTIDE SEQUENCE</scope>
    <source>
        <strain evidence="2">SGP5-SGP5p</strain>
        <tissue evidence="2">Aerial part</tissue>
    </source>
</reference>
<accession>A0A9Q1QCJ3</accession>
<protein>
    <recommendedName>
        <fullName evidence="1">DUF4283 domain-containing protein</fullName>
    </recommendedName>
</protein>
<gene>
    <name evidence="2" type="ORF">Cgig2_003863</name>
</gene>